<dbReference type="GO" id="GO:0046872">
    <property type="term" value="F:metal ion binding"/>
    <property type="evidence" value="ECO:0007669"/>
    <property type="project" value="UniProtKB-KW"/>
</dbReference>
<accession>A0AA35W5P9</accession>
<keyword evidence="6" id="KW-0067">ATP-binding</keyword>
<evidence type="ECO:0000256" key="7">
    <source>
        <dbReference type="ARBA" id="ARBA00022932"/>
    </source>
</evidence>
<dbReference type="AlphaFoldDB" id="A0AA35W5P9"/>
<evidence type="ECO:0000256" key="6">
    <source>
        <dbReference type="ARBA" id="ARBA00022840"/>
    </source>
</evidence>
<evidence type="ECO:0000256" key="8">
    <source>
        <dbReference type="ARBA" id="ARBA00049244"/>
    </source>
</evidence>
<keyword evidence="5" id="KW-0862">Zinc</keyword>
<dbReference type="Proteomes" id="UP001174909">
    <property type="component" value="Unassembled WGS sequence"/>
</dbReference>
<protein>
    <recommendedName>
        <fullName evidence="2">DNA-directed DNA polymerase</fullName>
        <ecNumber evidence="2">2.7.7.7</ecNumber>
    </recommendedName>
</protein>
<dbReference type="CDD" id="cd00009">
    <property type="entry name" value="AAA"/>
    <property type="match status" value="1"/>
</dbReference>
<evidence type="ECO:0000256" key="5">
    <source>
        <dbReference type="ARBA" id="ARBA00022833"/>
    </source>
</evidence>
<proteinExistence type="inferred from homology"/>
<dbReference type="Gene3D" id="3.40.50.300">
    <property type="entry name" value="P-loop containing nucleotide triphosphate hydrolases"/>
    <property type="match status" value="1"/>
</dbReference>
<evidence type="ECO:0000313" key="11">
    <source>
        <dbReference type="Proteomes" id="UP001174909"/>
    </source>
</evidence>
<dbReference type="NCBIfam" id="TIGR02397">
    <property type="entry name" value="dnaX_nterm"/>
    <property type="match status" value="1"/>
</dbReference>
<dbReference type="PANTHER" id="PTHR11669:SF0">
    <property type="entry name" value="PROTEIN STICHEL-LIKE 2"/>
    <property type="match status" value="1"/>
</dbReference>
<dbReference type="InterPro" id="IPR012763">
    <property type="entry name" value="DNA_pol_III_sug/sutau_N"/>
</dbReference>
<dbReference type="EMBL" id="CASHTH010000923">
    <property type="protein sequence ID" value="CAI8009098.1"/>
    <property type="molecule type" value="Genomic_DNA"/>
</dbReference>
<evidence type="ECO:0000256" key="3">
    <source>
        <dbReference type="ARBA" id="ARBA00022723"/>
    </source>
</evidence>
<keyword evidence="11" id="KW-1185">Reference proteome</keyword>
<dbReference type="SMART" id="SM00382">
    <property type="entry name" value="AAA"/>
    <property type="match status" value="1"/>
</dbReference>
<sequence length="217" mass="23779">EVLYRKWRPRALDEVVGQATVTNTLKNAVTSGRLTHAYLFCGPRGTGKTSTARILAKAVNCLDPQNGEPDNACENCLAVIEGRALDLIEIDAASNRGIDDIRDLSDRIGFAPTQSQYKVYIVDEVHMLTDAAFNALLKTLEEPPGHAIFILATTEVHKVPLTVVSRCQRYDFRRIPIEAMHQKLAQLSAAEGVEAEAEALDLIARHSTGSLRDAENA</sequence>
<keyword evidence="7" id="KW-0239">DNA-directed DNA polymerase</keyword>
<evidence type="ECO:0000259" key="9">
    <source>
        <dbReference type="SMART" id="SM00382"/>
    </source>
</evidence>
<reference evidence="10" key="1">
    <citation type="submission" date="2023-03" db="EMBL/GenBank/DDBJ databases">
        <authorList>
            <person name="Steffen K."/>
            <person name="Cardenas P."/>
        </authorList>
    </citation>
    <scope>NUCLEOTIDE SEQUENCE</scope>
</reference>
<dbReference type="InterPro" id="IPR045085">
    <property type="entry name" value="HLD_clamp_pol_III_gamma_tau"/>
</dbReference>
<keyword evidence="3" id="KW-0479">Metal-binding</keyword>
<dbReference type="PRINTS" id="PR00300">
    <property type="entry name" value="CLPPROTEASEA"/>
</dbReference>
<comment type="caution">
    <text evidence="10">The sequence shown here is derived from an EMBL/GenBank/DDBJ whole genome shotgun (WGS) entry which is preliminary data.</text>
</comment>
<feature type="domain" description="AAA+ ATPase" evidence="9">
    <location>
        <begin position="34"/>
        <end position="176"/>
    </location>
</feature>
<dbReference type="Pfam" id="PF22608">
    <property type="entry name" value="DNAX_ATPase_lid"/>
    <property type="match status" value="1"/>
</dbReference>
<dbReference type="InterPro" id="IPR027417">
    <property type="entry name" value="P-loop_NTPase"/>
</dbReference>
<dbReference type="InterPro" id="IPR050238">
    <property type="entry name" value="DNA_Rep/Repair_Clamp_Loader"/>
</dbReference>
<comment type="catalytic activity">
    <reaction evidence="8">
        <text>DNA(n) + a 2'-deoxyribonucleoside 5'-triphosphate = DNA(n+1) + diphosphate</text>
        <dbReference type="Rhea" id="RHEA:22508"/>
        <dbReference type="Rhea" id="RHEA-COMP:17339"/>
        <dbReference type="Rhea" id="RHEA-COMP:17340"/>
        <dbReference type="ChEBI" id="CHEBI:33019"/>
        <dbReference type="ChEBI" id="CHEBI:61560"/>
        <dbReference type="ChEBI" id="CHEBI:173112"/>
        <dbReference type="EC" id="2.7.7.7"/>
    </reaction>
</comment>
<name>A0AA35W5P9_GEOBA</name>
<gene>
    <name evidence="10" type="ORF">GBAR_LOCUS6161</name>
</gene>
<dbReference type="GO" id="GO:0009360">
    <property type="term" value="C:DNA polymerase III complex"/>
    <property type="evidence" value="ECO:0007669"/>
    <property type="project" value="InterPro"/>
</dbReference>
<organism evidence="10 11">
    <name type="scientific">Geodia barretti</name>
    <name type="common">Barrett's horny sponge</name>
    <dbReference type="NCBI Taxonomy" id="519541"/>
    <lineage>
        <taxon>Eukaryota</taxon>
        <taxon>Metazoa</taxon>
        <taxon>Porifera</taxon>
        <taxon>Demospongiae</taxon>
        <taxon>Heteroscleromorpha</taxon>
        <taxon>Tetractinellida</taxon>
        <taxon>Astrophorina</taxon>
        <taxon>Geodiidae</taxon>
        <taxon>Geodia</taxon>
    </lineage>
</organism>
<evidence type="ECO:0000256" key="1">
    <source>
        <dbReference type="ARBA" id="ARBA00006360"/>
    </source>
</evidence>
<dbReference type="GO" id="GO:0003887">
    <property type="term" value="F:DNA-directed DNA polymerase activity"/>
    <property type="evidence" value="ECO:0007669"/>
    <property type="project" value="UniProtKB-KW"/>
</dbReference>
<dbReference type="Gene3D" id="1.10.8.60">
    <property type="match status" value="1"/>
</dbReference>
<evidence type="ECO:0000256" key="2">
    <source>
        <dbReference type="ARBA" id="ARBA00012417"/>
    </source>
</evidence>
<keyword evidence="7" id="KW-0548">Nucleotidyltransferase</keyword>
<feature type="non-terminal residue" evidence="10">
    <location>
        <position position="1"/>
    </location>
</feature>
<evidence type="ECO:0000313" key="10">
    <source>
        <dbReference type="EMBL" id="CAI8009098.1"/>
    </source>
</evidence>
<dbReference type="GO" id="GO:0006261">
    <property type="term" value="P:DNA-templated DNA replication"/>
    <property type="evidence" value="ECO:0007669"/>
    <property type="project" value="TreeGrafter"/>
</dbReference>
<dbReference type="GO" id="GO:0005524">
    <property type="term" value="F:ATP binding"/>
    <property type="evidence" value="ECO:0007669"/>
    <property type="project" value="UniProtKB-KW"/>
</dbReference>
<keyword evidence="7" id="KW-0808">Transferase</keyword>
<dbReference type="FunFam" id="3.40.50.300:FF:000014">
    <property type="entry name" value="DNA polymerase III subunit gamma/tau"/>
    <property type="match status" value="1"/>
</dbReference>
<keyword evidence="4" id="KW-0547">Nucleotide-binding</keyword>
<dbReference type="Pfam" id="PF13177">
    <property type="entry name" value="DNA_pol3_delta2"/>
    <property type="match status" value="1"/>
</dbReference>
<dbReference type="SUPFAM" id="SSF52540">
    <property type="entry name" value="P-loop containing nucleoside triphosphate hydrolases"/>
    <property type="match status" value="1"/>
</dbReference>
<comment type="similarity">
    <text evidence="1">Belongs to the DnaX/STICHEL family.</text>
</comment>
<dbReference type="InterPro" id="IPR001270">
    <property type="entry name" value="ClpA/B"/>
</dbReference>
<dbReference type="EC" id="2.7.7.7" evidence="2"/>
<dbReference type="PANTHER" id="PTHR11669">
    <property type="entry name" value="REPLICATION FACTOR C / DNA POLYMERASE III GAMMA-TAU SUBUNIT"/>
    <property type="match status" value="1"/>
</dbReference>
<dbReference type="InterPro" id="IPR003593">
    <property type="entry name" value="AAA+_ATPase"/>
</dbReference>
<evidence type="ECO:0000256" key="4">
    <source>
        <dbReference type="ARBA" id="ARBA00022741"/>
    </source>
</evidence>